<sequence>MTRAPSGAERIEMWLGPAGAAYSVIKPIVEFLANPLDEVTGDPDQLRAKAVAWRDAAGRLEEFARSELDARTDLLSYWEGAAATSFNAEMAELNRSLTEIGEHFVATAELLEGSAEGAQQAQELVEQIVRELIAWLIVTIIVALASAWITAGASVAVGAAAGAVEAGLAGTRAAAVALRLANLLRKVAEFLGKMSTFAKAYKLTSIRSVGVQNWATARYASASGYQLIATNWVIKQAIVKPTLGPTIDKVTGADKSWELPQLL</sequence>
<keyword evidence="3" id="KW-1185">Reference proteome</keyword>
<dbReference type="AlphaFoldDB" id="A0A1H3SG47"/>
<keyword evidence="1" id="KW-0472">Membrane</keyword>
<dbReference type="OrthoDB" id="4824840at2"/>
<name>A0A1H3SG47_9ACTN</name>
<dbReference type="Gene3D" id="1.10.287.1060">
    <property type="entry name" value="ESAT-6-like"/>
    <property type="match status" value="1"/>
</dbReference>
<dbReference type="Pfam" id="PF06013">
    <property type="entry name" value="WXG100"/>
    <property type="match status" value="1"/>
</dbReference>
<dbReference type="Proteomes" id="UP000242415">
    <property type="component" value="Unassembled WGS sequence"/>
</dbReference>
<feature type="transmembrane region" description="Helical" evidence="1">
    <location>
        <begin position="132"/>
        <end position="149"/>
    </location>
</feature>
<dbReference type="EMBL" id="FNPH01000011">
    <property type="protein sequence ID" value="SDZ36565.1"/>
    <property type="molecule type" value="Genomic_DNA"/>
</dbReference>
<reference evidence="3" key="1">
    <citation type="submission" date="2016-10" db="EMBL/GenBank/DDBJ databases">
        <authorList>
            <person name="Varghese N."/>
            <person name="Submissions S."/>
        </authorList>
    </citation>
    <scope>NUCLEOTIDE SEQUENCE [LARGE SCALE GENOMIC DNA]</scope>
    <source>
        <strain evidence="3">DSM 45245</strain>
    </source>
</reference>
<accession>A0A1H3SG47</accession>
<dbReference type="InterPro" id="IPR036689">
    <property type="entry name" value="ESAT-6-like_sf"/>
</dbReference>
<protein>
    <submittedName>
        <fullName evidence="2">Proteins of 100 residues with WXG</fullName>
    </submittedName>
</protein>
<organism evidence="2 3">
    <name type="scientific">Micromonospora pattaloongensis</name>
    <dbReference type="NCBI Taxonomy" id="405436"/>
    <lineage>
        <taxon>Bacteria</taxon>
        <taxon>Bacillati</taxon>
        <taxon>Actinomycetota</taxon>
        <taxon>Actinomycetes</taxon>
        <taxon>Micromonosporales</taxon>
        <taxon>Micromonosporaceae</taxon>
        <taxon>Micromonospora</taxon>
    </lineage>
</organism>
<keyword evidence="1" id="KW-1133">Transmembrane helix</keyword>
<dbReference type="SUPFAM" id="SSF140453">
    <property type="entry name" value="EsxAB dimer-like"/>
    <property type="match status" value="1"/>
</dbReference>
<dbReference type="InterPro" id="IPR010310">
    <property type="entry name" value="T7SS_ESAT-6-like"/>
</dbReference>
<dbReference type="RefSeq" id="WP_091561208.1">
    <property type="nucleotide sequence ID" value="NZ_FNPH01000011.1"/>
</dbReference>
<keyword evidence="1" id="KW-0812">Transmembrane</keyword>
<evidence type="ECO:0000313" key="3">
    <source>
        <dbReference type="Proteomes" id="UP000242415"/>
    </source>
</evidence>
<proteinExistence type="predicted"/>
<dbReference type="STRING" id="405436.SAMN05444365_111102"/>
<evidence type="ECO:0000256" key="1">
    <source>
        <dbReference type="SAM" id="Phobius"/>
    </source>
</evidence>
<evidence type="ECO:0000313" key="2">
    <source>
        <dbReference type="EMBL" id="SDZ36565.1"/>
    </source>
</evidence>
<gene>
    <name evidence="2" type="ORF">SAMN05444365_111102</name>
</gene>